<proteinExistence type="predicted"/>
<dbReference type="EMBL" id="GGEC01059011">
    <property type="protein sequence ID" value="MBX39495.1"/>
    <property type="molecule type" value="Transcribed_RNA"/>
</dbReference>
<organism evidence="1">
    <name type="scientific">Rhizophora mucronata</name>
    <name type="common">Asiatic mangrove</name>
    <dbReference type="NCBI Taxonomy" id="61149"/>
    <lineage>
        <taxon>Eukaryota</taxon>
        <taxon>Viridiplantae</taxon>
        <taxon>Streptophyta</taxon>
        <taxon>Embryophyta</taxon>
        <taxon>Tracheophyta</taxon>
        <taxon>Spermatophyta</taxon>
        <taxon>Magnoliopsida</taxon>
        <taxon>eudicotyledons</taxon>
        <taxon>Gunneridae</taxon>
        <taxon>Pentapetalae</taxon>
        <taxon>rosids</taxon>
        <taxon>fabids</taxon>
        <taxon>Malpighiales</taxon>
        <taxon>Rhizophoraceae</taxon>
        <taxon>Rhizophora</taxon>
    </lineage>
</organism>
<accession>A0A2P2NAK2</accession>
<dbReference type="AlphaFoldDB" id="A0A2P2NAK2"/>
<evidence type="ECO:0000313" key="1">
    <source>
        <dbReference type="EMBL" id="MBX39495.1"/>
    </source>
</evidence>
<sequence length="46" mass="5297">MVGCTIQSHPPLVCLSSCNMLFEKIESMALLISNFRIRAYRHDKRS</sequence>
<protein>
    <submittedName>
        <fullName evidence="1">Uncharacterized protein</fullName>
    </submittedName>
</protein>
<reference evidence="1" key="1">
    <citation type="submission" date="2018-02" db="EMBL/GenBank/DDBJ databases">
        <title>Rhizophora mucronata_Transcriptome.</title>
        <authorList>
            <person name="Meera S.P."/>
            <person name="Sreeshan A."/>
            <person name="Augustine A."/>
        </authorList>
    </citation>
    <scope>NUCLEOTIDE SEQUENCE</scope>
    <source>
        <tissue evidence="1">Leaf</tissue>
    </source>
</reference>
<name>A0A2P2NAK2_RHIMU</name>